<dbReference type="SMART" id="SM00260">
    <property type="entry name" value="CheW"/>
    <property type="match status" value="1"/>
</dbReference>
<dbReference type="PANTHER" id="PTHR22617">
    <property type="entry name" value="CHEMOTAXIS SENSOR HISTIDINE KINASE-RELATED"/>
    <property type="match status" value="1"/>
</dbReference>
<evidence type="ECO:0000259" key="1">
    <source>
        <dbReference type="PROSITE" id="PS50851"/>
    </source>
</evidence>
<dbReference type="InterPro" id="IPR039315">
    <property type="entry name" value="CheW"/>
</dbReference>
<organism evidence="2 3">
    <name type="scientific">Paenibacillus borealis</name>
    <dbReference type="NCBI Taxonomy" id="160799"/>
    <lineage>
        <taxon>Bacteria</taxon>
        <taxon>Bacillati</taxon>
        <taxon>Bacillota</taxon>
        <taxon>Bacilli</taxon>
        <taxon>Bacillales</taxon>
        <taxon>Paenibacillaceae</taxon>
        <taxon>Paenibacillus</taxon>
    </lineage>
</organism>
<dbReference type="Gene3D" id="2.30.30.40">
    <property type="entry name" value="SH3 Domains"/>
    <property type="match status" value="1"/>
</dbReference>
<reference evidence="2 3" key="1">
    <citation type="submission" date="2016-10" db="EMBL/GenBank/DDBJ databases">
        <title>Paenibacillus species isolates.</title>
        <authorList>
            <person name="Beno S.M."/>
        </authorList>
    </citation>
    <scope>NUCLEOTIDE SEQUENCE [LARGE SCALE GENOMIC DNA]</scope>
    <source>
        <strain evidence="2 3">FSL H7-0744</strain>
    </source>
</reference>
<sequence>MDQIIVFKLGNEDFGLDINTIGEIQDSKKSTPLLFAEPWHEGFATIYGELYTVINLRIKLNISRQERREQDKFIILHTHKLAFVVDSVEDIASAADSVVHEPPDNPNKQVIECRYESKNRMISVLNVQALIDSTLLKASE</sequence>
<comment type="caution">
    <text evidence="2">The sequence shown here is derived from an EMBL/GenBank/DDBJ whole genome shotgun (WGS) entry which is preliminary data.</text>
</comment>
<dbReference type="Gene3D" id="2.40.50.180">
    <property type="entry name" value="CheA-289, Domain 4"/>
    <property type="match status" value="1"/>
</dbReference>
<gene>
    <name evidence="2" type="ORF">BSK56_22620</name>
</gene>
<keyword evidence="3" id="KW-1185">Reference proteome</keyword>
<proteinExistence type="predicted"/>
<dbReference type="EMBL" id="MPTB01000032">
    <property type="protein sequence ID" value="OMD44507.1"/>
    <property type="molecule type" value="Genomic_DNA"/>
</dbReference>
<dbReference type="SUPFAM" id="SSF50341">
    <property type="entry name" value="CheW-like"/>
    <property type="match status" value="1"/>
</dbReference>
<evidence type="ECO:0000313" key="2">
    <source>
        <dbReference type="EMBL" id="OMD44507.1"/>
    </source>
</evidence>
<dbReference type="PROSITE" id="PS50851">
    <property type="entry name" value="CHEW"/>
    <property type="match status" value="1"/>
</dbReference>
<dbReference type="PANTHER" id="PTHR22617:SF23">
    <property type="entry name" value="CHEMOTAXIS PROTEIN CHEW"/>
    <property type="match status" value="1"/>
</dbReference>
<dbReference type="Pfam" id="PF01584">
    <property type="entry name" value="CheW"/>
    <property type="match status" value="1"/>
</dbReference>
<dbReference type="Proteomes" id="UP000187412">
    <property type="component" value="Unassembled WGS sequence"/>
</dbReference>
<dbReference type="InterPro" id="IPR002545">
    <property type="entry name" value="CheW-lke_dom"/>
</dbReference>
<feature type="domain" description="CheW-like" evidence="1">
    <location>
        <begin position="1"/>
        <end position="136"/>
    </location>
</feature>
<name>A0ABX3H3A5_PAEBO</name>
<dbReference type="InterPro" id="IPR036061">
    <property type="entry name" value="CheW-like_dom_sf"/>
</dbReference>
<protein>
    <recommendedName>
        <fullName evidence="1">CheW-like domain-containing protein</fullName>
    </recommendedName>
</protein>
<dbReference type="RefSeq" id="WP_076112872.1">
    <property type="nucleotide sequence ID" value="NZ_MPTB01000032.1"/>
</dbReference>
<accession>A0ABX3H3A5</accession>
<evidence type="ECO:0000313" key="3">
    <source>
        <dbReference type="Proteomes" id="UP000187412"/>
    </source>
</evidence>